<dbReference type="RefSeq" id="WP_129751415.1">
    <property type="nucleotide sequence ID" value="NZ_JUIW01000007.1"/>
</dbReference>
<keyword evidence="4" id="KW-1185">Reference proteome</keyword>
<evidence type="ECO:0000313" key="4">
    <source>
        <dbReference type="Proteomes" id="UP000289775"/>
    </source>
</evidence>
<protein>
    <submittedName>
        <fullName evidence="3">Putative lipoprotein</fullName>
    </submittedName>
</protein>
<proteinExistence type="predicted"/>
<dbReference type="AlphaFoldDB" id="A0A444WA76"/>
<gene>
    <name evidence="3" type="ORF">NU09_2304</name>
</gene>
<dbReference type="Proteomes" id="UP000289775">
    <property type="component" value="Unassembled WGS sequence"/>
</dbReference>
<name>A0A444WA76_9FLAO</name>
<keyword evidence="1" id="KW-0732">Signal</keyword>
<reference evidence="3 4" key="1">
    <citation type="submission" date="2014-12" db="EMBL/GenBank/DDBJ databases">
        <title>Genome sequence of Flavobacterium beibuense RSKm HC5.</title>
        <authorList>
            <person name="Kim J.F."/>
            <person name="Song J.Y."/>
            <person name="Kwak M.-J."/>
            <person name="Lee S.-W."/>
        </authorList>
    </citation>
    <scope>NUCLEOTIDE SEQUENCE [LARGE SCALE GENOMIC DNA]</scope>
    <source>
        <strain evidence="3 4">RSKm HC5</strain>
    </source>
</reference>
<dbReference type="EMBL" id="JUIW01000007">
    <property type="protein sequence ID" value="RYJ42518.1"/>
    <property type="molecule type" value="Genomic_DNA"/>
</dbReference>
<keyword evidence="3" id="KW-0449">Lipoprotein</keyword>
<dbReference type="Pfam" id="PF14343">
    <property type="entry name" value="PrcB_C"/>
    <property type="match status" value="1"/>
</dbReference>
<dbReference type="OrthoDB" id="1377159at2"/>
<comment type="caution">
    <text evidence="3">The sequence shown here is derived from an EMBL/GenBank/DDBJ whole genome shotgun (WGS) entry which is preliminary data.</text>
</comment>
<dbReference type="PROSITE" id="PS51257">
    <property type="entry name" value="PROKAR_LIPOPROTEIN"/>
    <property type="match status" value="1"/>
</dbReference>
<organism evidence="3 4">
    <name type="scientific">Flavobacterium beibuense</name>
    <dbReference type="NCBI Taxonomy" id="657326"/>
    <lineage>
        <taxon>Bacteria</taxon>
        <taxon>Pseudomonadati</taxon>
        <taxon>Bacteroidota</taxon>
        <taxon>Flavobacteriia</taxon>
        <taxon>Flavobacteriales</taxon>
        <taxon>Flavobacteriaceae</taxon>
        <taxon>Flavobacterium</taxon>
    </lineage>
</organism>
<sequence length="150" mass="16529">MKRLALLSILFLLVSCVTHQKGEDGKPGQPGKSAMANNYEILTQSGYGGHETAFNEVITSQERLDELYRELNIESVPTVDFSDNNVVALFMGQKSSGGYSISIDNVKIENKTAFVKVKTTKPREGETVTMALTQPYCIATITKTDKVTFE</sequence>
<feature type="chain" id="PRO_5019263633" evidence="1">
    <location>
        <begin position="21"/>
        <end position="150"/>
    </location>
</feature>
<evidence type="ECO:0000313" key="3">
    <source>
        <dbReference type="EMBL" id="RYJ42518.1"/>
    </source>
</evidence>
<dbReference type="InterPro" id="IPR025748">
    <property type="entry name" value="PrcB_C_dom"/>
</dbReference>
<evidence type="ECO:0000256" key="1">
    <source>
        <dbReference type="SAM" id="SignalP"/>
    </source>
</evidence>
<accession>A0A444WA76</accession>
<feature type="signal peptide" evidence="1">
    <location>
        <begin position="1"/>
        <end position="20"/>
    </location>
</feature>
<feature type="domain" description="PrcB C-terminal" evidence="2">
    <location>
        <begin position="86"/>
        <end position="141"/>
    </location>
</feature>
<evidence type="ECO:0000259" key="2">
    <source>
        <dbReference type="Pfam" id="PF14343"/>
    </source>
</evidence>